<dbReference type="GO" id="GO:0046943">
    <property type="term" value="F:carboxylic acid transmembrane transporter activity"/>
    <property type="evidence" value="ECO:0007669"/>
    <property type="project" value="TreeGrafter"/>
</dbReference>
<keyword evidence="2" id="KW-0813">Transport</keyword>
<dbReference type="PROSITE" id="PS50850">
    <property type="entry name" value="MFS"/>
    <property type="match status" value="1"/>
</dbReference>
<evidence type="ECO:0000313" key="10">
    <source>
        <dbReference type="Proteomes" id="UP000254330"/>
    </source>
</evidence>
<dbReference type="InterPro" id="IPR036259">
    <property type="entry name" value="MFS_trans_sf"/>
</dbReference>
<accession>A0A8B4QDU6</accession>
<dbReference type="EMBL" id="UGNP01000001">
    <property type="protein sequence ID" value="STX10916.1"/>
    <property type="molecule type" value="Genomic_DNA"/>
</dbReference>
<dbReference type="PANTHER" id="PTHR23508:SF10">
    <property type="entry name" value="CARBOXYLIC ACID TRANSPORTER PROTEIN HOMOLOG"/>
    <property type="match status" value="1"/>
</dbReference>
<feature type="domain" description="Major facilitator superfamily (MFS) profile" evidence="7">
    <location>
        <begin position="17"/>
        <end position="400"/>
    </location>
</feature>
<dbReference type="InterPro" id="IPR011701">
    <property type="entry name" value="MFS"/>
</dbReference>
<evidence type="ECO:0000259" key="7">
    <source>
        <dbReference type="PROSITE" id="PS50850"/>
    </source>
</evidence>
<keyword evidence="5 6" id="KW-0472">Membrane</keyword>
<dbReference type="PROSITE" id="PS00217">
    <property type="entry name" value="SUGAR_TRANSPORT_2"/>
    <property type="match status" value="1"/>
</dbReference>
<comment type="caution">
    <text evidence="8">The sequence shown here is derived from an EMBL/GenBank/DDBJ whole genome shotgun (WGS) entry which is preliminary data.</text>
</comment>
<feature type="transmembrane region" description="Helical" evidence="6">
    <location>
        <begin position="169"/>
        <end position="190"/>
    </location>
</feature>
<reference evidence="8 10" key="1">
    <citation type="submission" date="2018-06" db="EMBL/GenBank/DDBJ databases">
        <authorList>
            <consortium name="Pathogen Informatics"/>
            <person name="Doyle S."/>
        </authorList>
    </citation>
    <scope>NUCLEOTIDE SEQUENCE [LARGE SCALE GENOMIC DNA]</scope>
    <source>
        <strain evidence="8 10">NCTC10597</strain>
    </source>
</reference>
<evidence type="ECO:0000313" key="11">
    <source>
        <dbReference type="Proteomes" id="UP000294641"/>
    </source>
</evidence>
<dbReference type="OrthoDB" id="9787026at2"/>
<name>A0A8B4QDU6_9BACL</name>
<evidence type="ECO:0000256" key="2">
    <source>
        <dbReference type="ARBA" id="ARBA00022448"/>
    </source>
</evidence>
<feature type="transmembrane region" description="Helical" evidence="6">
    <location>
        <begin position="106"/>
        <end position="129"/>
    </location>
</feature>
<gene>
    <name evidence="8" type="primary">naiP</name>
    <name evidence="9" type="ORF">DFR61_10455</name>
    <name evidence="8" type="ORF">NCTC10597_02708</name>
</gene>
<dbReference type="GO" id="GO:0005886">
    <property type="term" value="C:plasma membrane"/>
    <property type="evidence" value="ECO:0007669"/>
    <property type="project" value="UniProtKB-SubCell"/>
</dbReference>
<evidence type="ECO:0000313" key="8">
    <source>
        <dbReference type="EMBL" id="STX10916.1"/>
    </source>
</evidence>
<dbReference type="InterPro" id="IPR005829">
    <property type="entry name" value="Sugar_transporter_CS"/>
</dbReference>
<dbReference type="Pfam" id="PF07690">
    <property type="entry name" value="MFS_1"/>
    <property type="match status" value="2"/>
</dbReference>
<dbReference type="Proteomes" id="UP000254330">
    <property type="component" value="Unassembled WGS sequence"/>
</dbReference>
<feature type="transmembrane region" description="Helical" evidence="6">
    <location>
        <begin position="344"/>
        <end position="364"/>
    </location>
</feature>
<feature type="transmembrane region" description="Helical" evidence="6">
    <location>
        <begin position="55"/>
        <end position="75"/>
    </location>
</feature>
<protein>
    <submittedName>
        <fullName evidence="9">MFS transporter</fullName>
    </submittedName>
    <submittedName>
        <fullName evidence="8">Niacin/nicotinamide transporter NaiP</fullName>
    </submittedName>
</protein>
<feature type="transmembrane region" description="Helical" evidence="6">
    <location>
        <begin position="141"/>
        <end position="163"/>
    </location>
</feature>
<feature type="transmembrane region" description="Helical" evidence="6">
    <location>
        <begin position="223"/>
        <end position="240"/>
    </location>
</feature>
<dbReference type="Gene3D" id="1.20.1250.20">
    <property type="entry name" value="MFS general substrate transporter like domains"/>
    <property type="match status" value="1"/>
</dbReference>
<reference evidence="9 11" key="2">
    <citation type="submission" date="2019-03" db="EMBL/GenBank/DDBJ databases">
        <title>Genomic Encyclopedia of Type Strains, Phase IV (KMG-IV): sequencing the most valuable type-strain genomes for metagenomic binning, comparative biology and taxonomic classification.</title>
        <authorList>
            <person name="Goeker M."/>
        </authorList>
    </citation>
    <scope>NUCLEOTIDE SEQUENCE [LARGE SCALE GENOMIC DNA]</scope>
    <source>
        <strain evidence="9 11">DSM 20580</strain>
    </source>
</reference>
<keyword evidence="3 6" id="KW-0812">Transmembrane</keyword>
<dbReference type="AlphaFoldDB" id="A0A8B4QDU6"/>
<evidence type="ECO:0000256" key="1">
    <source>
        <dbReference type="ARBA" id="ARBA00004651"/>
    </source>
</evidence>
<dbReference type="RefSeq" id="WP_109348821.1">
    <property type="nucleotide sequence ID" value="NZ_BJUE01000002.1"/>
</dbReference>
<feature type="transmembrane region" description="Helical" evidence="6">
    <location>
        <begin position="311"/>
        <end position="332"/>
    </location>
</feature>
<feature type="transmembrane region" description="Helical" evidence="6">
    <location>
        <begin position="376"/>
        <end position="396"/>
    </location>
</feature>
<proteinExistence type="predicted"/>
<organism evidence="8 10">
    <name type="scientific">Kurthia zopfii</name>
    <dbReference type="NCBI Taxonomy" id="1650"/>
    <lineage>
        <taxon>Bacteria</taxon>
        <taxon>Bacillati</taxon>
        <taxon>Bacillota</taxon>
        <taxon>Bacilli</taxon>
        <taxon>Bacillales</taxon>
        <taxon>Caryophanaceae</taxon>
        <taxon>Kurthia</taxon>
    </lineage>
</organism>
<feature type="transmembrane region" description="Helical" evidence="6">
    <location>
        <begin position="260"/>
        <end position="279"/>
    </location>
</feature>
<feature type="transmembrane region" description="Helical" evidence="6">
    <location>
        <begin position="82"/>
        <end position="100"/>
    </location>
</feature>
<dbReference type="InterPro" id="IPR020846">
    <property type="entry name" value="MFS_dom"/>
</dbReference>
<feature type="transmembrane region" description="Helical" evidence="6">
    <location>
        <begin position="286"/>
        <end position="305"/>
    </location>
</feature>
<dbReference type="Proteomes" id="UP000294641">
    <property type="component" value="Unassembled WGS sequence"/>
</dbReference>
<evidence type="ECO:0000256" key="6">
    <source>
        <dbReference type="SAM" id="Phobius"/>
    </source>
</evidence>
<sequence length="405" mass="44295">MTTKTTTEKKPISRNRLLGIAGLGWLFDALDVGILSFVIAALAIDWSLTPQEMGWIGSINSIGMAFGALIFGLLADKFGRKSVFMWTLVIFSVASGLSALTTTLAAFMVLRFFVGLGLGGELPVASTLVSESVAPKERGRVVVLLESFWAGGWIIAAIISYFVIPAYGWRVALLLTAIPAFYAIYLRISLPDSPKYEEMKDQRQSIAKNIASVWKKEYAKSTLMLWIVWFMVVFSYYGMFLWLPSVMVMKGFSMIQSFEYVLIMTLAQLPGYFLAAWIIEKIGRKFVLSVFLLGTAFSALIFGFADSTTVLIVSGMFLSFFNLGAWGALYAYTPENYPTIIRGTGAGMAAAVGRIGGIFGPLVVGTLTAKNIELGSIFTIFTVAIVIAIIAIIFLGKETKQVELD</sequence>
<comment type="subcellular location">
    <subcellularLocation>
        <location evidence="1">Cell membrane</location>
        <topology evidence="1">Multi-pass membrane protein</topology>
    </subcellularLocation>
</comment>
<evidence type="ECO:0000256" key="5">
    <source>
        <dbReference type="ARBA" id="ARBA00023136"/>
    </source>
</evidence>
<evidence type="ECO:0000256" key="4">
    <source>
        <dbReference type="ARBA" id="ARBA00022989"/>
    </source>
</evidence>
<dbReference type="SUPFAM" id="SSF103473">
    <property type="entry name" value="MFS general substrate transporter"/>
    <property type="match status" value="1"/>
</dbReference>
<keyword evidence="11" id="KW-1185">Reference proteome</keyword>
<evidence type="ECO:0000256" key="3">
    <source>
        <dbReference type="ARBA" id="ARBA00022692"/>
    </source>
</evidence>
<dbReference type="PANTHER" id="PTHR23508">
    <property type="entry name" value="CARBOXYLIC ACID TRANSPORTER PROTEIN HOMOLOG"/>
    <property type="match status" value="1"/>
</dbReference>
<evidence type="ECO:0000313" key="9">
    <source>
        <dbReference type="EMBL" id="TDR42165.1"/>
    </source>
</evidence>
<dbReference type="CDD" id="cd17316">
    <property type="entry name" value="MFS_SV2_like"/>
    <property type="match status" value="1"/>
</dbReference>
<feature type="transmembrane region" description="Helical" evidence="6">
    <location>
        <begin position="20"/>
        <end position="43"/>
    </location>
</feature>
<dbReference type="EMBL" id="SNZG01000004">
    <property type="protein sequence ID" value="TDR42165.1"/>
    <property type="molecule type" value="Genomic_DNA"/>
</dbReference>
<keyword evidence="4 6" id="KW-1133">Transmembrane helix</keyword>